<evidence type="ECO:0000313" key="3">
    <source>
        <dbReference type="Proteomes" id="UP001209570"/>
    </source>
</evidence>
<dbReference type="Proteomes" id="UP001209570">
    <property type="component" value="Unassembled WGS sequence"/>
</dbReference>
<protein>
    <submittedName>
        <fullName evidence="2">Uncharacterized protein</fullName>
    </submittedName>
</protein>
<gene>
    <name evidence="2" type="ORF">P43SY_003179</name>
</gene>
<evidence type="ECO:0000313" key="2">
    <source>
        <dbReference type="EMBL" id="KAJ0398573.1"/>
    </source>
</evidence>
<feature type="transmembrane region" description="Helical" evidence="1">
    <location>
        <begin position="159"/>
        <end position="178"/>
    </location>
</feature>
<name>A0AAD5Q9E1_PYTIN</name>
<proteinExistence type="predicted"/>
<dbReference type="EMBL" id="JAKCXM010000211">
    <property type="protein sequence ID" value="KAJ0398573.1"/>
    <property type="molecule type" value="Genomic_DNA"/>
</dbReference>
<organism evidence="2 3">
    <name type="scientific">Pythium insidiosum</name>
    <name type="common">Pythiosis disease agent</name>
    <dbReference type="NCBI Taxonomy" id="114742"/>
    <lineage>
        <taxon>Eukaryota</taxon>
        <taxon>Sar</taxon>
        <taxon>Stramenopiles</taxon>
        <taxon>Oomycota</taxon>
        <taxon>Peronosporomycetes</taxon>
        <taxon>Pythiales</taxon>
        <taxon>Pythiaceae</taxon>
        <taxon>Pythium</taxon>
    </lineage>
</organism>
<keyword evidence="1" id="KW-0472">Membrane</keyword>
<comment type="caution">
    <text evidence="2">The sequence shown here is derived from an EMBL/GenBank/DDBJ whole genome shotgun (WGS) entry which is preliminary data.</text>
</comment>
<feature type="transmembrane region" description="Helical" evidence="1">
    <location>
        <begin position="41"/>
        <end position="61"/>
    </location>
</feature>
<keyword evidence="3" id="KW-1185">Reference proteome</keyword>
<keyword evidence="1" id="KW-1133">Transmembrane helix</keyword>
<evidence type="ECO:0000256" key="1">
    <source>
        <dbReference type="SAM" id="Phobius"/>
    </source>
</evidence>
<dbReference type="AlphaFoldDB" id="A0AAD5Q9E1"/>
<keyword evidence="1" id="KW-0812">Transmembrane</keyword>
<reference evidence="2" key="1">
    <citation type="submission" date="2021-12" db="EMBL/GenBank/DDBJ databases">
        <title>Prjna785345.</title>
        <authorList>
            <person name="Rujirawat T."/>
            <person name="Krajaejun T."/>
        </authorList>
    </citation>
    <scope>NUCLEOTIDE SEQUENCE</scope>
    <source>
        <strain evidence="2">Pi057C3</strain>
    </source>
</reference>
<accession>A0AAD5Q9E1</accession>
<sequence length="179" mass="18998">MLHEVSSVLCAVANAPQPPRDGASSSRAKNKQPAWAPDLSAASYLSLTLLMALLPLPDWLFNGVVLRFLDVGLTASRSGVSTIARDVEQNRATEFADEFDDVFTLAEPRGMPLPALSALRDTLQATLDAQRGAPRIAGHVLLAAMVSSPPAGRAMARAFWLKALLSIFAASLLLGYALS</sequence>